<feature type="chain" id="PRO_5035184641" description="Phospholipase A2" evidence="13">
    <location>
        <begin position="24"/>
        <end position="732"/>
    </location>
</feature>
<keyword evidence="6" id="KW-0479">Metal-binding</keyword>
<dbReference type="EMBL" id="JABDTM020017438">
    <property type="protein sequence ID" value="KAH0818529.1"/>
    <property type="molecule type" value="Genomic_DNA"/>
</dbReference>
<evidence type="ECO:0000256" key="12">
    <source>
        <dbReference type="ARBA" id="ARBA00029903"/>
    </source>
</evidence>
<evidence type="ECO:0000256" key="6">
    <source>
        <dbReference type="ARBA" id="ARBA00022723"/>
    </source>
</evidence>
<dbReference type="Pfam" id="PF05826">
    <property type="entry name" value="Phospholip_A2_2"/>
    <property type="match status" value="4"/>
</dbReference>
<evidence type="ECO:0000259" key="14">
    <source>
        <dbReference type="Pfam" id="PF05826"/>
    </source>
</evidence>
<name>A0A8J6LDI9_TENMO</name>
<proteinExistence type="predicted"/>
<keyword evidence="5" id="KW-0964">Secreted</keyword>
<comment type="cofactor">
    <cofactor evidence="1">
        <name>Ca(2+)</name>
        <dbReference type="ChEBI" id="CHEBI:29108"/>
    </cofactor>
</comment>
<evidence type="ECO:0000256" key="13">
    <source>
        <dbReference type="SAM" id="SignalP"/>
    </source>
</evidence>
<dbReference type="GO" id="GO:0046872">
    <property type="term" value="F:metal ion binding"/>
    <property type="evidence" value="ECO:0007669"/>
    <property type="project" value="UniProtKB-KW"/>
</dbReference>
<sequence>MLFKTVLLVFLIGVCLLQHDSLAQKSIVGRFVPQEVQEVLVAEEDNKMDLTDREEHGTLDFFGRDFIRKASRKIGEWKNAFKVRFSRDTQGLDCNKTLSEGKVDKFKSRVKAIYPGTKWCGDGNISKSYDDLGKYSVTDKCCREHDLCPDNIPADSTKYDLVNTGLFTRSHCDCDRKFYECLKNANNVVARSIGFTYFTVLGPQCFRYDYPIHACMDKQSARVCTLPTYKIVPENERHTSPLVFLLGTVTKQINTLIAIVANKTFVFLKEKRVLLHPGTNWCGVGHKSGSYDDLGYFAESDRCCREHDFCSKKIRPGETSSVFNLTNTGLIVRSDCSCDARFYNCLKKVDSSVSKEMGFLYFMVFVKQCFREDYPVVGCLLRKHINLSVPTTFLPHPSSLHPSRIFPSVWLKRLWKASAARPPLGGNERYIVPGEILITSISSVITDEIMVAGTKWCGRGDIADSEDDLGMFSQTDACCREHDTCPDTILANSSRHGFRNGGSTTISHCDCDEKFHKCLKEVDTFDSNIIGFGYFTFFEPRCFREDYPVIKCKQYKFVPYAVKKRYRVRCLQQEFNKEGNLPKMEPSTLPVVNVAQSSQSGDSSPSLLSNILFNNKILRGTKWCGYRNVATSRNDLGIFEKTDACCRNHDLCPDNIHSGETKHRLLNTDSYTASNCDCDEKFFSCLKDIGSVTSYIVGFGYFTGLGLKCFRRDYPIVECKQYKYNFYSMKNR</sequence>
<keyword evidence="7" id="KW-0378">Hydrolase</keyword>
<dbReference type="InterPro" id="IPR036444">
    <property type="entry name" value="PLipase_A2_dom_sf"/>
</dbReference>
<evidence type="ECO:0000256" key="11">
    <source>
        <dbReference type="ARBA" id="ARBA00023157"/>
    </source>
</evidence>
<feature type="domain" description="Phospholipase A2-like central" evidence="14">
    <location>
        <begin position="113"/>
        <end position="208"/>
    </location>
</feature>
<dbReference type="GO" id="GO:0004623">
    <property type="term" value="F:phospholipase A2 activity"/>
    <property type="evidence" value="ECO:0007669"/>
    <property type="project" value="UniProtKB-EC"/>
</dbReference>
<dbReference type="GO" id="GO:0050482">
    <property type="term" value="P:arachidonate secretion"/>
    <property type="evidence" value="ECO:0007669"/>
    <property type="project" value="InterPro"/>
</dbReference>
<dbReference type="FunFam" id="1.20.90.10:FF:000002">
    <property type="entry name" value="Phospholipase A2 group III"/>
    <property type="match status" value="1"/>
</dbReference>
<comment type="caution">
    <text evidence="15">The sequence shown here is derived from an EMBL/GenBank/DDBJ whole genome shotgun (WGS) entry which is preliminary data.</text>
</comment>
<evidence type="ECO:0000256" key="10">
    <source>
        <dbReference type="ARBA" id="ARBA00023098"/>
    </source>
</evidence>
<dbReference type="PROSITE" id="PS00118">
    <property type="entry name" value="PA2_HIS"/>
    <property type="match status" value="4"/>
</dbReference>
<dbReference type="GO" id="GO:0016042">
    <property type="term" value="P:lipid catabolic process"/>
    <property type="evidence" value="ECO:0007669"/>
    <property type="project" value="UniProtKB-KW"/>
</dbReference>
<evidence type="ECO:0000256" key="9">
    <source>
        <dbReference type="ARBA" id="ARBA00022963"/>
    </source>
</evidence>
<dbReference type="Proteomes" id="UP000719412">
    <property type="component" value="Unassembled WGS sequence"/>
</dbReference>
<dbReference type="EC" id="3.1.1.4" evidence="3"/>
<keyword evidence="9" id="KW-0442">Lipid degradation</keyword>
<accession>A0A8J6LDI9</accession>
<evidence type="ECO:0000313" key="16">
    <source>
        <dbReference type="Proteomes" id="UP000719412"/>
    </source>
</evidence>
<protein>
    <recommendedName>
        <fullName evidence="4">Phospholipase A2</fullName>
        <ecNumber evidence="3">3.1.1.4</ecNumber>
    </recommendedName>
    <alternativeName>
        <fullName evidence="12">Phosphatidylcholine 2-acylhydrolase</fullName>
    </alternativeName>
</protein>
<dbReference type="PANTHER" id="PTHR12253">
    <property type="entry name" value="RH14732P"/>
    <property type="match status" value="1"/>
</dbReference>
<keyword evidence="16" id="KW-1185">Reference proteome</keyword>
<keyword evidence="8" id="KW-0106">Calcium</keyword>
<evidence type="ECO:0000256" key="4">
    <source>
        <dbReference type="ARBA" id="ARBA00021721"/>
    </source>
</evidence>
<feature type="domain" description="Phospholipase A2-like central" evidence="14">
    <location>
        <begin position="451"/>
        <end position="545"/>
    </location>
</feature>
<feature type="domain" description="Phospholipase A2-like central" evidence="14">
    <location>
        <begin position="618"/>
        <end position="711"/>
    </location>
</feature>
<dbReference type="AlphaFoldDB" id="A0A8J6LDI9"/>
<evidence type="ECO:0000313" key="15">
    <source>
        <dbReference type="EMBL" id="KAH0818529.1"/>
    </source>
</evidence>
<dbReference type="Gene3D" id="1.20.90.10">
    <property type="entry name" value="Phospholipase A2 domain"/>
    <property type="match status" value="4"/>
</dbReference>
<organism evidence="15 16">
    <name type="scientific">Tenebrio molitor</name>
    <name type="common">Yellow mealworm beetle</name>
    <dbReference type="NCBI Taxonomy" id="7067"/>
    <lineage>
        <taxon>Eukaryota</taxon>
        <taxon>Metazoa</taxon>
        <taxon>Ecdysozoa</taxon>
        <taxon>Arthropoda</taxon>
        <taxon>Hexapoda</taxon>
        <taxon>Insecta</taxon>
        <taxon>Pterygota</taxon>
        <taxon>Neoptera</taxon>
        <taxon>Endopterygota</taxon>
        <taxon>Coleoptera</taxon>
        <taxon>Polyphaga</taxon>
        <taxon>Cucujiformia</taxon>
        <taxon>Tenebrionidae</taxon>
        <taxon>Tenebrio</taxon>
    </lineage>
</organism>
<feature type="domain" description="Phospholipase A2-like central" evidence="14">
    <location>
        <begin position="276"/>
        <end position="372"/>
    </location>
</feature>
<gene>
    <name evidence="15" type="ORF">GEV33_004262</name>
</gene>
<evidence type="ECO:0000256" key="5">
    <source>
        <dbReference type="ARBA" id="ARBA00022525"/>
    </source>
</evidence>
<keyword evidence="10" id="KW-0443">Lipid metabolism</keyword>
<dbReference type="SUPFAM" id="SSF48619">
    <property type="entry name" value="Phospholipase A2, PLA2"/>
    <property type="match status" value="4"/>
</dbReference>
<evidence type="ECO:0000256" key="3">
    <source>
        <dbReference type="ARBA" id="ARBA00013278"/>
    </source>
</evidence>
<feature type="signal peptide" evidence="13">
    <location>
        <begin position="1"/>
        <end position="23"/>
    </location>
</feature>
<dbReference type="GO" id="GO:0006644">
    <property type="term" value="P:phospholipid metabolic process"/>
    <property type="evidence" value="ECO:0007669"/>
    <property type="project" value="InterPro"/>
</dbReference>
<keyword evidence="11" id="KW-1015">Disulfide bond</keyword>
<evidence type="ECO:0000256" key="1">
    <source>
        <dbReference type="ARBA" id="ARBA00001913"/>
    </source>
</evidence>
<reference evidence="15" key="1">
    <citation type="journal article" date="2020" name="J Insects Food Feed">
        <title>The yellow mealworm (Tenebrio molitor) genome: a resource for the emerging insects as food and feed industry.</title>
        <authorList>
            <person name="Eriksson T."/>
            <person name="Andere A."/>
            <person name="Kelstrup H."/>
            <person name="Emery V."/>
            <person name="Picard C."/>
        </authorList>
    </citation>
    <scope>NUCLEOTIDE SEQUENCE</scope>
    <source>
        <strain evidence="15">Stoneville</strain>
        <tissue evidence="15">Whole head</tissue>
    </source>
</reference>
<evidence type="ECO:0000256" key="8">
    <source>
        <dbReference type="ARBA" id="ARBA00022837"/>
    </source>
</evidence>
<evidence type="ECO:0000256" key="2">
    <source>
        <dbReference type="ARBA" id="ARBA00004613"/>
    </source>
</evidence>
<reference evidence="15" key="2">
    <citation type="submission" date="2021-08" db="EMBL/GenBank/DDBJ databases">
        <authorList>
            <person name="Eriksson T."/>
        </authorList>
    </citation>
    <scope>NUCLEOTIDE SEQUENCE</scope>
    <source>
        <strain evidence="15">Stoneville</strain>
        <tissue evidence="15">Whole head</tissue>
    </source>
</reference>
<evidence type="ECO:0000256" key="7">
    <source>
        <dbReference type="ARBA" id="ARBA00022801"/>
    </source>
</evidence>
<dbReference type="InterPro" id="IPR016090">
    <property type="entry name" value="PLA2-like_dom"/>
</dbReference>
<comment type="subcellular location">
    <subcellularLocation>
        <location evidence="2">Secreted</location>
    </subcellularLocation>
</comment>
<dbReference type="GO" id="GO:0005576">
    <property type="term" value="C:extracellular region"/>
    <property type="evidence" value="ECO:0007669"/>
    <property type="project" value="UniProtKB-SubCell"/>
</dbReference>
<keyword evidence="13" id="KW-0732">Signal</keyword>
<dbReference type="CDD" id="cd04704">
    <property type="entry name" value="PLA2_bee_venom_like"/>
    <property type="match status" value="1"/>
</dbReference>
<dbReference type="InterPro" id="IPR033113">
    <property type="entry name" value="PLA2_histidine"/>
</dbReference>